<dbReference type="InterPro" id="IPR012349">
    <property type="entry name" value="Split_barrel_FMN-bd"/>
</dbReference>
<keyword evidence="4" id="KW-1185">Reference proteome</keyword>
<sequence>MSARTPAGTPDRAPVTELDPAYSTADATAIAWSAAVGGMTEAEIFWLSTVRPDGRPHVTPLLAVWAQDALHFCTGPGERKAKNLAANPRCALTTSTAGGNDLHASLDVVVEGDAERVEDEPTLRRLAELYVDKYGSDWQFDVRDSAFHGQGGPAVVFRVEPRRAFGFGRGESVHSQTRWTFDDQA</sequence>
<dbReference type="GO" id="GO:0005829">
    <property type="term" value="C:cytosol"/>
    <property type="evidence" value="ECO:0007669"/>
    <property type="project" value="TreeGrafter"/>
</dbReference>
<evidence type="ECO:0000259" key="2">
    <source>
        <dbReference type="Pfam" id="PF01243"/>
    </source>
</evidence>
<dbReference type="Pfam" id="PF01243">
    <property type="entry name" value="PNPOx_N"/>
    <property type="match status" value="1"/>
</dbReference>
<dbReference type="AlphaFoldDB" id="A0A1D7VU97"/>
<feature type="domain" description="Pyridoxamine 5'-phosphate oxidase N-terminal" evidence="2">
    <location>
        <begin position="40"/>
        <end position="164"/>
    </location>
</feature>
<dbReference type="GO" id="GO:0070967">
    <property type="term" value="F:coenzyme F420 binding"/>
    <property type="evidence" value="ECO:0007669"/>
    <property type="project" value="TreeGrafter"/>
</dbReference>
<organism evidence="3 4">
    <name type="scientific">Streptomyces lydicus</name>
    <dbReference type="NCBI Taxonomy" id="47763"/>
    <lineage>
        <taxon>Bacteria</taxon>
        <taxon>Bacillati</taxon>
        <taxon>Actinomycetota</taxon>
        <taxon>Actinomycetes</taxon>
        <taxon>Kitasatosporales</taxon>
        <taxon>Streptomycetaceae</taxon>
        <taxon>Streptomyces</taxon>
    </lineage>
</organism>
<proteinExistence type="predicted"/>
<dbReference type="GO" id="GO:0016627">
    <property type="term" value="F:oxidoreductase activity, acting on the CH-CH group of donors"/>
    <property type="evidence" value="ECO:0007669"/>
    <property type="project" value="TreeGrafter"/>
</dbReference>
<evidence type="ECO:0000313" key="4">
    <source>
        <dbReference type="Proteomes" id="UP000094094"/>
    </source>
</evidence>
<evidence type="ECO:0000256" key="1">
    <source>
        <dbReference type="ARBA" id="ARBA00023002"/>
    </source>
</evidence>
<dbReference type="OrthoDB" id="157302at2"/>
<protein>
    <submittedName>
        <fullName evidence="3">Pyridoxamine 5'-phosphate oxidase</fullName>
    </submittedName>
</protein>
<gene>
    <name evidence="3" type="ORF">SL103_32205</name>
</gene>
<dbReference type="RefSeq" id="WP_069572481.1">
    <property type="nucleotide sequence ID" value="NZ_CP017157.1"/>
</dbReference>
<dbReference type="Gene3D" id="2.30.110.10">
    <property type="entry name" value="Electron Transport, Fmn-binding Protein, Chain A"/>
    <property type="match status" value="1"/>
</dbReference>
<reference evidence="3 4" key="1">
    <citation type="submission" date="2016-09" db="EMBL/GenBank/DDBJ databases">
        <title>Complete genome sequencing of Streptomyces lydicus 103 and metabolic pathways analysis of antibiotic biosynthesis.</title>
        <authorList>
            <person name="Jia N."/>
            <person name="Ding M.-Z."/>
            <person name="Gao F."/>
            <person name="Yuan Y.-J."/>
        </authorList>
    </citation>
    <scope>NUCLEOTIDE SEQUENCE [LARGE SCALE GENOMIC DNA]</scope>
    <source>
        <strain evidence="3 4">103</strain>
    </source>
</reference>
<dbReference type="InterPro" id="IPR011576">
    <property type="entry name" value="Pyridox_Oxase_N"/>
</dbReference>
<dbReference type="KEGG" id="slc:SL103_32205"/>
<dbReference type="PANTHER" id="PTHR35176:SF4">
    <property type="entry name" value="PYRIDOXAMINE 5'-PHOSPHATE OXIDASE-RELATED FMN-BINDING"/>
    <property type="match status" value="1"/>
</dbReference>
<dbReference type="PANTHER" id="PTHR35176">
    <property type="entry name" value="HEME OXYGENASE HI_0854-RELATED"/>
    <property type="match status" value="1"/>
</dbReference>
<evidence type="ECO:0000313" key="3">
    <source>
        <dbReference type="EMBL" id="AOP50307.1"/>
    </source>
</evidence>
<dbReference type="Proteomes" id="UP000094094">
    <property type="component" value="Chromosome"/>
</dbReference>
<dbReference type="SUPFAM" id="SSF50475">
    <property type="entry name" value="FMN-binding split barrel"/>
    <property type="match status" value="1"/>
</dbReference>
<dbReference type="InterPro" id="IPR052019">
    <property type="entry name" value="F420H2_bilvrd_red/Heme_oxyg"/>
</dbReference>
<dbReference type="EMBL" id="CP017157">
    <property type="protein sequence ID" value="AOP50307.1"/>
    <property type="molecule type" value="Genomic_DNA"/>
</dbReference>
<keyword evidence="1" id="KW-0560">Oxidoreductase</keyword>
<accession>A0A1D7VU97</accession>
<name>A0A1D7VU97_9ACTN</name>